<reference evidence="2 3" key="1">
    <citation type="submission" date="2024-11" db="EMBL/GenBank/DDBJ databases">
        <title>A near-complete genome assembly of Cinchona calisaya.</title>
        <authorList>
            <person name="Lian D.C."/>
            <person name="Zhao X.W."/>
            <person name="Wei L."/>
        </authorList>
    </citation>
    <scope>NUCLEOTIDE SEQUENCE [LARGE SCALE GENOMIC DNA]</scope>
    <source>
        <tissue evidence="2">Nenye</tissue>
    </source>
</reference>
<proteinExistence type="predicted"/>
<name>A0ABD2YIN5_9GENT</name>
<sequence>MGVVARKGLGIEGKRDEVGCDSGRNDGGNEGGGENRQGIGMMMKLQRGGDVNRFRWILIFAGRLVVGWVDFNHFSGGKQVEINFKLLLRLFVIYNGKVKEILVSGVKDGNRMDMGEKKASSGLMLVVDCPFDSESRLIREVYDSTDLHSMLGVVCQLTKRWPEEGRTSNLASGGKSDSIVV</sequence>
<gene>
    <name evidence="2" type="ORF">ACH5RR_032642</name>
</gene>
<evidence type="ECO:0000256" key="1">
    <source>
        <dbReference type="SAM" id="MobiDB-lite"/>
    </source>
</evidence>
<protein>
    <submittedName>
        <fullName evidence="2">Uncharacterized protein</fullName>
    </submittedName>
</protein>
<feature type="compositionally biased region" description="Gly residues" evidence="1">
    <location>
        <begin position="25"/>
        <end position="35"/>
    </location>
</feature>
<dbReference type="AlphaFoldDB" id="A0ABD2YIN5"/>
<accession>A0ABD2YIN5</accession>
<feature type="region of interest" description="Disordered" evidence="1">
    <location>
        <begin position="16"/>
        <end position="37"/>
    </location>
</feature>
<dbReference type="Proteomes" id="UP001630127">
    <property type="component" value="Unassembled WGS sequence"/>
</dbReference>
<organism evidence="2 3">
    <name type="scientific">Cinchona calisaya</name>
    <dbReference type="NCBI Taxonomy" id="153742"/>
    <lineage>
        <taxon>Eukaryota</taxon>
        <taxon>Viridiplantae</taxon>
        <taxon>Streptophyta</taxon>
        <taxon>Embryophyta</taxon>
        <taxon>Tracheophyta</taxon>
        <taxon>Spermatophyta</taxon>
        <taxon>Magnoliopsida</taxon>
        <taxon>eudicotyledons</taxon>
        <taxon>Gunneridae</taxon>
        <taxon>Pentapetalae</taxon>
        <taxon>asterids</taxon>
        <taxon>lamiids</taxon>
        <taxon>Gentianales</taxon>
        <taxon>Rubiaceae</taxon>
        <taxon>Cinchonoideae</taxon>
        <taxon>Cinchoneae</taxon>
        <taxon>Cinchona</taxon>
    </lineage>
</organism>
<dbReference type="EMBL" id="JBJUIK010000013">
    <property type="protein sequence ID" value="KAL3507260.1"/>
    <property type="molecule type" value="Genomic_DNA"/>
</dbReference>
<comment type="caution">
    <text evidence="2">The sequence shown here is derived from an EMBL/GenBank/DDBJ whole genome shotgun (WGS) entry which is preliminary data.</text>
</comment>
<evidence type="ECO:0000313" key="3">
    <source>
        <dbReference type="Proteomes" id="UP001630127"/>
    </source>
</evidence>
<evidence type="ECO:0000313" key="2">
    <source>
        <dbReference type="EMBL" id="KAL3507260.1"/>
    </source>
</evidence>
<keyword evidence="3" id="KW-1185">Reference proteome</keyword>